<dbReference type="AlphaFoldDB" id="A0A6G7XFP4"/>
<reference evidence="1 2" key="1">
    <citation type="submission" date="2020-03" db="EMBL/GenBank/DDBJ databases">
        <title>Leucobacter sp. nov., isolated from beetles.</title>
        <authorList>
            <person name="Hyun D.-W."/>
            <person name="Bae J.-W."/>
        </authorList>
    </citation>
    <scope>NUCLEOTIDE SEQUENCE [LARGE SCALE GENOMIC DNA]</scope>
    <source>
        <strain evidence="1 2">HDW9C</strain>
    </source>
</reference>
<protein>
    <submittedName>
        <fullName evidence="1">Uncharacterized protein</fullName>
    </submittedName>
</protein>
<accession>A0A6G7XFP4</accession>
<dbReference type="KEGG" id="lvi:G7068_08275"/>
<name>A0A6G7XFP4_9MICO</name>
<sequence length="137" mass="14649">MSYLAQARLTEDSFLIDRVGACAAGLGVHDARLWAVGHMWALSAQPGWSDSYGKVLDGETVTDPAAWAGSAGADPAVITDRMILHGVTAVLAENAAKTETEATQEASETLKLRTQLHETRTQVQLLTEAMNQVIVTE</sequence>
<proteinExistence type="predicted"/>
<dbReference type="RefSeq" id="WP_166291021.1">
    <property type="nucleotide sequence ID" value="NZ_CP049863.1"/>
</dbReference>
<keyword evidence="2" id="KW-1185">Reference proteome</keyword>
<gene>
    <name evidence="1" type="ORF">G7068_08275</name>
</gene>
<evidence type="ECO:0000313" key="1">
    <source>
        <dbReference type="EMBL" id="QIK63191.1"/>
    </source>
</evidence>
<dbReference type="EMBL" id="CP049863">
    <property type="protein sequence ID" value="QIK63191.1"/>
    <property type="molecule type" value="Genomic_DNA"/>
</dbReference>
<organism evidence="1 2">
    <name type="scientific">Leucobacter viscericola</name>
    <dbReference type="NCBI Taxonomy" id="2714935"/>
    <lineage>
        <taxon>Bacteria</taxon>
        <taxon>Bacillati</taxon>
        <taxon>Actinomycetota</taxon>
        <taxon>Actinomycetes</taxon>
        <taxon>Micrococcales</taxon>
        <taxon>Microbacteriaceae</taxon>
        <taxon>Leucobacter</taxon>
    </lineage>
</organism>
<dbReference type="Proteomes" id="UP000502677">
    <property type="component" value="Chromosome"/>
</dbReference>
<evidence type="ECO:0000313" key="2">
    <source>
        <dbReference type="Proteomes" id="UP000502677"/>
    </source>
</evidence>